<reference evidence="2 3" key="1">
    <citation type="submission" date="2016-08" db="EMBL/GenBank/DDBJ databases">
        <title>Genomes of anaerobic fungi encode conserved fungal cellulosomes for biomass hydrolysis.</title>
        <authorList>
            <consortium name="DOE Joint Genome Institute"/>
            <person name="Haitjema C.H."/>
            <person name="Gilmore S.P."/>
            <person name="Henske J.K."/>
            <person name="Solomon K.V."/>
            <person name="De Groot R."/>
            <person name="Kuo A."/>
            <person name="Mondo S.J."/>
            <person name="Salamov A.A."/>
            <person name="Labutti K."/>
            <person name="Zhao Z."/>
            <person name="Chiniquy J."/>
            <person name="Barry K."/>
            <person name="Brewer H.M."/>
            <person name="Purvine S.O."/>
            <person name="Wright A.T."/>
            <person name="Boxma B."/>
            <person name="Van Alen T."/>
            <person name="Hackstein J.H."/>
            <person name="Baker S.E."/>
            <person name="Grigoriev I.V."/>
            <person name="O'Malley M.A."/>
        </authorList>
    </citation>
    <scope>NUCLEOTIDE SEQUENCE [LARGE SCALE GENOMIC DNA]</scope>
    <source>
        <strain evidence="3">finn</strain>
    </source>
</reference>
<organism evidence="2 3">
    <name type="scientific">Piromyces finnis</name>
    <dbReference type="NCBI Taxonomy" id="1754191"/>
    <lineage>
        <taxon>Eukaryota</taxon>
        <taxon>Fungi</taxon>
        <taxon>Fungi incertae sedis</taxon>
        <taxon>Chytridiomycota</taxon>
        <taxon>Chytridiomycota incertae sedis</taxon>
        <taxon>Neocallimastigomycetes</taxon>
        <taxon>Neocallimastigales</taxon>
        <taxon>Neocallimastigaceae</taxon>
        <taxon>Piromyces</taxon>
    </lineage>
</organism>
<dbReference type="AlphaFoldDB" id="A0A1Y1UF86"/>
<evidence type="ECO:0000256" key="1">
    <source>
        <dbReference type="SAM" id="Phobius"/>
    </source>
</evidence>
<keyword evidence="1" id="KW-1133">Transmembrane helix</keyword>
<feature type="transmembrane region" description="Helical" evidence="1">
    <location>
        <begin position="53"/>
        <end position="73"/>
    </location>
</feature>
<protein>
    <submittedName>
        <fullName evidence="2">Uncharacterized protein</fullName>
    </submittedName>
</protein>
<dbReference type="OrthoDB" id="10576083at2759"/>
<dbReference type="STRING" id="1754191.A0A1Y1UF86"/>
<dbReference type="EMBL" id="MCFH01000159">
    <property type="protein sequence ID" value="ORX36197.1"/>
    <property type="molecule type" value="Genomic_DNA"/>
</dbReference>
<evidence type="ECO:0000313" key="2">
    <source>
        <dbReference type="EMBL" id="ORX36197.1"/>
    </source>
</evidence>
<keyword evidence="1" id="KW-0472">Membrane</keyword>
<dbReference type="Proteomes" id="UP000193719">
    <property type="component" value="Unassembled WGS sequence"/>
</dbReference>
<name>A0A1Y1UF86_9FUNG</name>
<reference evidence="2 3" key="2">
    <citation type="submission" date="2016-08" db="EMBL/GenBank/DDBJ databases">
        <title>Pervasive Adenine N6-methylation of Active Genes in Fungi.</title>
        <authorList>
            <consortium name="DOE Joint Genome Institute"/>
            <person name="Mondo S.J."/>
            <person name="Dannebaum R.O."/>
            <person name="Kuo R.C."/>
            <person name="Labutti K."/>
            <person name="Haridas S."/>
            <person name="Kuo A."/>
            <person name="Salamov A."/>
            <person name="Ahrendt S.R."/>
            <person name="Lipzen A."/>
            <person name="Sullivan W."/>
            <person name="Andreopoulos W.B."/>
            <person name="Clum A."/>
            <person name="Lindquist E."/>
            <person name="Daum C."/>
            <person name="Ramamoorthy G.K."/>
            <person name="Gryganskyi A."/>
            <person name="Culley D."/>
            <person name="Magnuson J.K."/>
            <person name="James T.Y."/>
            <person name="O'Malley M.A."/>
            <person name="Stajich J.E."/>
            <person name="Spatafora J.W."/>
            <person name="Visel A."/>
            <person name="Grigoriev I.V."/>
        </authorList>
    </citation>
    <scope>NUCLEOTIDE SEQUENCE [LARGE SCALE GENOMIC DNA]</scope>
    <source>
        <strain evidence="3">finn</strain>
    </source>
</reference>
<feature type="transmembrane region" description="Helical" evidence="1">
    <location>
        <begin position="12"/>
        <end position="33"/>
    </location>
</feature>
<gene>
    <name evidence="2" type="ORF">BCR36DRAFT_445004</name>
</gene>
<feature type="non-terminal residue" evidence="2">
    <location>
        <position position="176"/>
    </location>
</feature>
<proteinExistence type="predicted"/>
<evidence type="ECO:0000313" key="3">
    <source>
        <dbReference type="Proteomes" id="UP000193719"/>
    </source>
</evidence>
<accession>A0A1Y1UF86</accession>
<comment type="caution">
    <text evidence="2">The sequence shown here is derived from an EMBL/GenBank/DDBJ whole genome shotgun (WGS) entry which is preliminary data.</text>
</comment>
<keyword evidence="3" id="KW-1185">Reference proteome</keyword>
<keyword evidence="1" id="KW-0812">Transmembrane</keyword>
<sequence>MNQILILFNSNISRILSFIFSTVSLGLFFNSAIKLKYTYKSLGFVTIFKTDVGFYLLITLFNVVTYFLLAIILDNLISNENNRYLFTPKRKVKDLHSENEVTYQKDIQEDFNSINNEKVWLKLVVFINYLKEIRITQRMIIIIIIIKSIKGKEFRIFAVNDISFKVYQNEIFALLG</sequence>